<evidence type="ECO:0000313" key="3">
    <source>
        <dbReference type="Proteomes" id="UP000067711"/>
    </source>
</evidence>
<protein>
    <submittedName>
        <fullName evidence="2">Uncharacterized protein</fullName>
    </submittedName>
</protein>
<reference evidence="2 3" key="1">
    <citation type="submission" date="2015-12" db="EMBL/GenBank/DDBJ databases">
        <title>Diversity of Burkholderia near neighbor genomes.</title>
        <authorList>
            <person name="Sahl J."/>
            <person name="Wagner D."/>
            <person name="Keim P."/>
        </authorList>
    </citation>
    <scope>NUCLEOTIDE SEQUENCE [LARGE SCALE GENOMIC DNA]</scope>
    <source>
        <strain evidence="2 3">BDU8</strain>
    </source>
</reference>
<gene>
    <name evidence="2" type="ORF">WS71_23635</name>
</gene>
<dbReference type="AlphaFoldDB" id="A0A1B4G2Q2"/>
<sequence length="59" mass="6355">MDHYDFDVLIGATLPANRTSPETELRAEAGRRSFAGTSSGDRGSHVEPAGTQEGRHDAR</sequence>
<evidence type="ECO:0000256" key="1">
    <source>
        <dbReference type="SAM" id="MobiDB-lite"/>
    </source>
</evidence>
<dbReference type="RefSeq" id="WP_066490078.1">
    <property type="nucleotide sequence ID" value="NZ_CP013389.1"/>
</dbReference>
<organism evidence="2 3">
    <name type="scientific">Burkholderia mayonis</name>
    <dbReference type="NCBI Taxonomy" id="1385591"/>
    <lineage>
        <taxon>Bacteria</taxon>
        <taxon>Pseudomonadati</taxon>
        <taxon>Pseudomonadota</taxon>
        <taxon>Betaproteobacteria</taxon>
        <taxon>Burkholderiales</taxon>
        <taxon>Burkholderiaceae</taxon>
        <taxon>Burkholderia</taxon>
        <taxon>pseudomallei group</taxon>
    </lineage>
</organism>
<accession>A0A1B4G2Q2</accession>
<feature type="compositionally biased region" description="Basic and acidic residues" evidence="1">
    <location>
        <begin position="21"/>
        <end position="31"/>
    </location>
</feature>
<evidence type="ECO:0000313" key="2">
    <source>
        <dbReference type="EMBL" id="AOJ10216.1"/>
    </source>
</evidence>
<proteinExistence type="predicted"/>
<dbReference type="Proteomes" id="UP000067711">
    <property type="component" value="Chromosome 1"/>
</dbReference>
<name>A0A1B4G2Q2_9BURK</name>
<feature type="region of interest" description="Disordered" evidence="1">
    <location>
        <begin position="14"/>
        <end position="59"/>
    </location>
</feature>
<dbReference type="EMBL" id="CP013389">
    <property type="protein sequence ID" value="AOJ10216.1"/>
    <property type="molecule type" value="Genomic_DNA"/>
</dbReference>